<reference evidence="3 4" key="1">
    <citation type="submission" date="2014-11" db="EMBL/GenBank/DDBJ databases">
        <title>Draft Genome Sequences of Paenibacillus polymyxa NRRL B-30509 and Paenibacillus terrae NRRL B-30644, Strains from a Poultry Environment that Produce Tridecaptin A and Paenicidins.</title>
        <authorList>
            <person name="van Belkum M.J."/>
            <person name="Lohans C.T."/>
            <person name="Vederas J.C."/>
        </authorList>
    </citation>
    <scope>NUCLEOTIDE SEQUENCE [LARGE SCALE GENOMIC DNA]</scope>
    <source>
        <strain evidence="3 4">NRRL B-30644</strain>
    </source>
</reference>
<sequence length="244" mass="27443">MAPITLFFIPYAGGSASVSFKWKKLLLPQIKLVPLELAGRGIRSGEPLKDSIEEMSEDLLLKISQEIAPGDPYAIYGHSMGTMIAFELYYKLVAGGYGKPAHLFVSGGRAPHVPRDFPWAHDLPAERFRTHLQRYGQLSEAIFDNRELYDYFIPVLRADFKAVETYKYTPRTVPLNCSVTALTGLADNTMTLQDAEAWEQHTNQNFQIFTFDGGHFFIHDEVEGITQIINETLESSAVASRTQH</sequence>
<dbReference type="GO" id="GO:0008610">
    <property type="term" value="P:lipid biosynthetic process"/>
    <property type="evidence" value="ECO:0007669"/>
    <property type="project" value="TreeGrafter"/>
</dbReference>
<proteinExistence type="inferred from homology"/>
<dbReference type="RefSeq" id="WP_044645902.1">
    <property type="nucleotide sequence ID" value="NZ_JTHP01000014.1"/>
</dbReference>
<dbReference type="PANTHER" id="PTHR11487">
    <property type="entry name" value="THIOESTERASE"/>
    <property type="match status" value="1"/>
</dbReference>
<dbReference type="PANTHER" id="PTHR11487:SF0">
    <property type="entry name" value="S-ACYL FATTY ACID SYNTHASE THIOESTERASE, MEDIUM CHAIN"/>
    <property type="match status" value="1"/>
</dbReference>
<dbReference type="SUPFAM" id="SSF53474">
    <property type="entry name" value="alpha/beta-Hydrolases"/>
    <property type="match status" value="1"/>
</dbReference>
<dbReference type="OrthoDB" id="2213423at2"/>
<dbReference type="PATRIC" id="fig|159743.3.peg.2115"/>
<dbReference type="InterPro" id="IPR029058">
    <property type="entry name" value="AB_hydrolase_fold"/>
</dbReference>
<feature type="domain" description="Thioesterase" evidence="2">
    <location>
        <begin position="5"/>
        <end position="231"/>
    </location>
</feature>
<protein>
    <submittedName>
        <fullName evidence="3">Gramicidin S biosynthesis grsT protein</fullName>
    </submittedName>
</protein>
<evidence type="ECO:0000313" key="3">
    <source>
        <dbReference type="EMBL" id="KJD45869.1"/>
    </source>
</evidence>
<dbReference type="AlphaFoldDB" id="A0A0D7X3R9"/>
<dbReference type="InterPro" id="IPR012223">
    <property type="entry name" value="TEII"/>
</dbReference>
<evidence type="ECO:0000313" key="4">
    <source>
        <dbReference type="Proteomes" id="UP000032534"/>
    </source>
</evidence>
<gene>
    <name evidence="3" type="ORF">QD47_09505</name>
</gene>
<dbReference type="Proteomes" id="UP000032534">
    <property type="component" value="Unassembled WGS sequence"/>
</dbReference>
<dbReference type="Gene3D" id="3.40.50.1820">
    <property type="entry name" value="alpha/beta hydrolase"/>
    <property type="match status" value="1"/>
</dbReference>
<accession>A0A0D7X3R9</accession>
<evidence type="ECO:0000259" key="2">
    <source>
        <dbReference type="Pfam" id="PF00975"/>
    </source>
</evidence>
<organism evidence="3 4">
    <name type="scientific">Paenibacillus terrae</name>
    <dbReference type="NCBI Taxonomy" id="159743"/>
    <lineage>
        <taxon>Bacteria</taxon>
        <taxon>Bacillati</taxon>
        <taxon>Bacillota</taxon>
        <taxon>Bacilli</taxon>
        <taxon>Bacillales</taxon>
        <taxon>Paenibacillaceae</taxon>
        <taxon>Paenibacillus</taxon>
    </lineage>
</organism>
<comment type="caution">
    <text evidence="3">The sequence shown here is derived from an EMBL/GenBank/DDBJ whole genome shotgun (WGS) entry which is preliminary data.</text>
</comment>
<dbReference type="InterPro" id="IPR001031">
    <property type="entry name" value="Thioesterase"/>
</dbReference>
<comment type="similarity">
    <text evidence="1">Belongs to the thioesterase family.</text>
</comment>
<keyword evidence="4" id="KW-1185">Reference proteome</keyword>
<name>A0A0D7X3R9_9BACL</name>
<dbReference type="Pfam" id="PF00975">
    <property type="entry name" value="Thioesterase"/>
    <property type="match status" value="1"/>
</dbReference>
<evidence type="ECO:0000256" key="1">
    <source>
        <dbReference type="ARBA" id="ARBA00007169"/>
    </source>
</evidence>
<dbReference type="EMBL" id="JTHP01000014">
    <property type="protein sequence ID" value="KJD45869.1"/>
    <property type="molecule type" value="Genomic_DNA"/>
</dbReference>